<dbReference type="KEGG" id="mher:K3U94_00990"/>
<dbReference type="RefSeq" id="WP_220695286.1">
    <property type="nucleotide sequence ID" value="NZ_CP080997.1"/>
</dbReference>
<dbReference type="Pfam" id="PF01431">
    <property type="entry name" value="Peptidase_M13"/>
    <property type="match status" value="1"/>
</dbReference>
<evidence type="ECO:0000256" key="6">
    <source>
        <dbReference type="ARBA" id="ARBA00022833"/>
    </source>
</evidence>
<evidence type="ECO:0000313" key="11">
    <source>
        <dbReference type="Proteomes" id="UP000825008"/>
    </source>
</evidence>
<proteinExistence type="inferred from homology"/>
<organism evidence="10 11">
    <name type="scientific">Mycolicibacter heraklionensis</name>
    <dbReference type="NCBI Taxonomy" id="512402"/>
    <lineage>
        <taxon>Bacteria</taxon>
        <taxon>Bacillati</taxon>
        <taxon>Actinomycetota</taxon>
        <taxon>Actinomycetes</taxon>
        <taxon>Mycobacteriales</taxon>
        <taxon>Mycobacteriaceae</taxon>
        <taxon>Mycolicibacter</taxon>
    </lineage>
</organism>
<comment type="cofactor">
    <cofactor evidence="1">
        <name>Zn(2+)</name>
        <dbReference type="ChEBI" id="CHEBI:29105"/>
    </cofactor>
</comment>
<dbReference type="PRINTS" id="PR00786">
    <property type="entry name" value="NEPRILYSIN"/>
</dbReference>
<dbReference type="PANTHER" id="PTHR11733:SF167">
    <property type="entry name" value="FI17812P1-RELATED"/>
    <property type="match status" value="1"/>
</dbReference>
<sequence length="680" mass="74980">MTSPATRSGLDLTYIDSGVRPQDDLFGHVNGRWLDGYAMPPDRATDGAFRALFDRAEIQVRDLLTEAAGLASLDGGEAKLEPAHQPGESGAAAGTDERRIGDLYASFTDEQAVRERGVQPLRQELSAIDDAADRQALARVVGLGQRTGVGGGVGLYVDTDSKDSTRYLLHLSQSGIGLPDESYYREEQHAEILAAYPGHIAAMFALVYGGEPDEHAGTAARIVALETRLAGAHWDVVKRRDAELTYNLRTFAGLPAEAPGFDWAGWVGALGLHPDTADELVVRQPDFLTAFAALWDSADFADWQDWARWRVIHARAGLLTEELIAEDFEFYGRRLSGTEQIRDRWKRGVSVVESLMGDAVGKLYVAKHFPPDAKARIDELVGNLREAYRVSITNLDWMTPETRERALAKLDKFTAKVGYPATWRDYSALVTDRADLYGNYLRGYAVNYDRELAKLGQPVDRDEWFMTPQTVNAYYNPGMNEIVFPAAILQPPFFDAQADDAANYGGIGAVIGHEIGHGFDDQGAKYDGDGNLIDWWTDADRAEFGSRTKALIAQYETYVPRDLDGDRHVNGAFTVGENIGDLGGLSIALLAYQLSLAGAEAPVIDGLTGTQRVFFGWAQVWRTKSRVAEAVRRLAVDPHSPPEFRCNGVIRNMDAYYDAFGVTPDDALYLEPSSRVRIWN</sequence>
<dbReference type="Gene3D" id="3.40.390.10">
    <property type="entry name" value="Collagenase (Catalytic Domain)"/>
    <property type="match status" value="1"/>
</dbReference>
<evidence type="ECO:0000256" key="3">
    <source>
        <dbReference type="ARBA" id="ARBA00022670"/>
    </source>
</evidence>
<gene>
    <name evidence="10" type="ORF">K3U94_00990</name>
</gene>
<dbReference type="Gene3D" id="1.10.1380.10">
    <property type="entry name" value="Neutral endopeptidase , domain2"/>
    <property type="match status" value="1"/>
</dbReference>
<dbReference type="InterPro" id="IPR018497">
    <property type="entry name" value="Peptidase_M13_C"/>
</dbReference>
<dbReference type="Proteomes" id="UP000825008">
    <property type="component" value="Chromosome"/>
</dbReference>
<dbReference type="EMBL" id="CP080997">
    <property type="protein sequence ID" value="QZA07965.1"/>
    <property type="molecule type" value="Genomic_DNA"/>
</dbReference>
<evidence type="ECO:0000256" key="2">
    <source>
        <dbReference type="ARBA" id="ARBA00007357"/>
    </source>
</evidence>
<accession>A0A9X7WGR3</accession>
<evidence type="ECO:0000313" key="10">
    <source>
        <dbReference type="EMBL" id="QZA07965.1"/>
    </source>
</evidence>
<evidence type="ECO:0000259" key="9">
    <source>
        <dbReference type="Pfam" id="PF05649"/>
    </source>
</evidence>
<dbReference type="GO" id="GO:0016485">
    <property type="term" value="P:protein processing"/>
    <property type="evidence" value="ECO:0007669"/>
    <property type="project" value="TreeGrafter"/>
</dbReference>
<evidence type="ECO:0000256" key="7">
    <source>
        <dbReference type="ARBA" id="ARBA00023049"/>
    </source>
</evidence>
<evidence type="ECO:0000256" key="5">
    <source>
        <dbReference type="ARBA" id="ARBA00022801"/>
    </source>
</evidence>
<dbReference type="SUPFAM" id="SSF55486">
    <property type="entry name" value="Metalloproteases ('zincins'), catalytic domain"/>
    <property type="match status" value="1"/>
</dbReference>
<dbReference type="GO" id="GO:0046872">
    <property type="term" value="F:metal ion binding"/>
    <property type="evidence" value="ECO:0007669"/>
    <property type="project" value="UniProtKB-KW"/>
</dbReference>
<dbReference type="GO" id="GO:0004222">
    <property type="term" value="F:metalloendopeptidase activity"/>
    <property type="evidence" value="ECO:0007669"/>
    <property type="project" value="InterPro"/>
</dbReference>
<dbReference type="PANTHER" id="PTHR11733">
    <property type="entry name" value="ZINC METALLOPROTEASE FAMILY M13 NEPRILYSIN-RELATED"/>
    <property type="match status" value="1"/>
</dbReference>
<keyword evidence="3" id="KW-0645">Protease</keyword>
<dbReference type="InterPro" id="IPR000718">
    <property type="entry name" value="Peptidase_M13"/>
</dbReference>
<dbReference type="CDD" id="cd08662">
    <property type="entry name" value="M13"/>
    <property type="match status" value="1"/>
</dbReference>
<evidence type="ECO:0000256" key="1">
    <source>
        <dbReference type="ARBA" id="ARBA00001947"/>
    </source>
</evidence>
<dbReference type="Pfam" id="PF05649">
    <property type="entry name" value="Peptidase_M13_N"/>
    <property type="match status" value="1"/>
</dbReference>
<name>A0A9X7WGR3_9MYCO</name>
<dbReference type="InterPro" id="IPR008753">
    <property type="entry name" value="Peptidase_M13_N"/>
</dbReference>
<comment type="similarity">
    <text evidence="2">Belongs to the peptidase M13 family.</text>
</comment>
<evidence type="ECO:0000256" key="4">
    <source>
        <dbReference type="ARBA" id="ARBA00022723"/>
    </source>
</evidence>
<keyword evidence="7" id="KW-0482">Metalloprotease</keyword>
<dbReference type="AlphaFoldDB" id="A0A9X7WGR3"/>
<feature type="domain" description="Peptidase M13 C-terminal" evidence="8">
    <location>
        <begin position="472"/>
        <end position="676"/>
    </location>
</feature>
<protein>
    <submittedName>
        <fullName evidence="10">M13 family metallopeptidase</fullName>
    </submittedName>
</protein>
<keyword evidence="5" id="KW-0378">Hydrolase</keyword>
<feature type="domain" description="Peptidase M13 N-terminal" evidence="9">
    <location>
        <begin position="21"/>
        <end position="420"/>
    </location>
</feature>
<keyword evidence="6" id="KW-0862">Zinc</keyword>
<reference evidence="10" key="1">
    <citation type="submission" date="2021-08" db="EMBL/GenBank/DDBJ databases">
        <title>Whole genome sequencing of non-tuberculosis mycobacteria type-strains.</title>
        <authorList>
            <person name="Igarashi Y."/>
            <person name="Osugi A."/>
            <person name="Mitarai S."/>
        </authorList>
    </citation>
    <scope>NUCLEOTIDE SEQUENCE</scope>
    <source>
        <strain evidence="10">JCM 30995</strain>
    </source>
</reference>
<dbReference type="GO" id="GO:0005886">
    <property type="term" value="C:plasma membrane"/>
    <property type="evidence" value="ECO:0007669"/>
    <property type="project" value="TreeGrafter"/>
</dbReference>
<dbReference type="PROSITE" id="PS51885">
    <property type="entry name" value="NEPRILYSIN"/>
    <property type="match status" value="1"/>
</dbReference>
<evidence type="ECO:0000259" key="8">
    <source>
        <dbReference type="Pfam" id="PF01431"/>
    </source>
</evidence>
<dbReference type="InterPro" id="IPR042089">
    <property type="entry name" value="Peptidase_M13_dom_2"/>
</dbReference>
<dbReference type="InterPro" id="IPR024079">
    <property type="entry name" value="MetalloPept_cat_dom_sf"/>
</dbReference>
<keyword evidence="4" id="KW-0479">Metal-binding</keyword>